<protein>
    <submittedName>
        <fullName evidence="1">Uncharacterized protein</fullName>
    </submittedName>
</protein>
<evidence type="ECO:0000313" key="2">
    <source>
        <dbReference type="Proteomes" id="UP001162483"/>
    </source>
</evidence>
<sequence>MILTLVVSQKNALYIGCQSEECSLHWSSVGRMLLTFGSQQEECPLHWWFLGRMYLTWVISGRNAPYIGDQ</sequence>
<gene>
    <name evidence="1" type="ORF">SPARVUS_LOCUS5796091</name>
</gene>
<comment type="caution">
    <text evidence="1">The sequence shown here is derived from an EMBL/GenBank/DDBJ whole genome shotgun (WGS) entry which is preliminary data.</text>
</comment>
<name>A0ABN9CVE9_9NEOB</name>
<accession>A0ABN9CVE9</accession>
<keyword evidence="2" id="KW-1185">Reference proteome</keyword>
<reference evidence="1" key="1">
    <citation type="submission" date="2023-05" db="EMBL/GenBank/DDBJ databases">
        <authorList>
            <person name="Stuckert A."/>
        </authorList>
    </citation>
    <scope>NUCLEOTIDE SEQUENCE</scope>
</reference>
<evidence type="ECO:0000313" key="1">
    <source>
        <dbReference type="EMBL" id="CAI9563734.1"/>
    </source>
</evidence>
<organism evidence="1 2">
    <name type="scientific">Staurois parvus</name>
    <dbReference type="NCBI Taxonomy" id="386267"/>
    <lineage>
        <taxon>Eukaryota</taxon>
        <taxon>Metazoa</taxon>
        <taxon>Chordata</taxon>
        <taxon>Craniata</taxon>
        <taxon>Vertebrata</taxon>
        <taxon>Euteleostomi</taxon>
        <taxon>Amphibia</taxon>
        <taxon>Batrachia</taxon>
        <taxon>Anura</taxon>
        <taxon>Neobatrachia</taxon>
        <taxon>Ranoidea</taxon>
        <taxon>Ranidae</taxon>
        <taxon>Staurois</taxon>
    </lineage>
</organism>
<dbReference type="EMBL" id="CATNWA010012600">
    <property type="protein sequence ID" value="CAI9563734.1"/>
    <property type="molecule type" value="Genomic_DNA"/>
</dbReference>
<dbReference type="Proteomes" id="UP001162483">
    <property type="component" value="Unassembled WGS sequence"/>
</dbReference>
<proteinExistence type="predicted"/>